<organism evidence="1 2">
    <name type="scientific">Ajellomyces capsulatus</name>
    <name type="common">Darling's disease fungus</name>
    <name type="synonym">Histoplasma capsulatum</name>
    <dbReference type="NCBI Taxonomy" id="5037"/>
    <lineage>
        <taxon>Eukaryota</taxon>
        <taxon>Fungi</taxon>
        <taxon>Dikarya</taxon>
        <taxon>Ascomycota</taxon>
        <taxon>Pezizomycotina</taxon>
        <taxon>Eurotiomycetes</taxon>
        <taxon>Eurotiomycetidae</taxon>
        <taxon>Onygenales</taxon>
        <taxon>Ajellomycetaceae</taxon>
        <taxon>Histoplasma</taxon>
    </lineage>
</organism>
<dbReference type="VEuPathDB" id="FungiDB:I7I52_02413"/>
<proteinExistence type="predicted"/>
<sequence>MISTRKYSGKKGRPAISLYPVNNSCEGESFRSLSDTAKQGISYALSTCHGAWPMVTIYTEIAVFCPTVDSCKYCDFQSIFQGHEQT</sequence>
<evidence type="ECO:0000313" key="2">
    <source>
        <dbReference type="Proteomes" id="UP000670092"/>
    </source>
</evidence>
<comment type="caution">
    <text evidence="1">The sequence shown here is derived from an EMBL/GenBank/DDBJ whole genome shotgun (WGS) entry which is preliminary data.</text>
</comment>
<dbReference type="Proteomes" id="UP000670092">
    <property type="component" value="Unassembled WGS sequence"/>
</dbReference>
<dbReference type="EMBL" id="JAEVHI010000001">
    <property type="protein sequence ID" value="KAG5304168.1"/>
    <property type="molecule type" value="Genomic_DNA"/>
</dbReference>
<name>A0A8H7ZAH8_AJECA</name>
<reference evidence="1 2" key="1">
    <citation type="submission" date="2021-01" db="EMBL/GenBank/DDBJ databases">
        <title>Chromosome-level genome assembly of a human fungal pathogen reveals clustering of transcriptionally co-regulated genes.</title>
        <authorList>
            <person name="Voorhies M."/>
            <person name="Cohen S."/>
            <person name="Shea T.P."/>
            <person name="Petrus S."/>
            <person name="Munoz J.F."/>
            <person name="Poplawski S."/>
            <person name="Goldman W.E."/>
            <person name="Michael T."/>
            <person name="Cuomo C.A."/>
            <person name="Sil A."/>
            <person name="Beyhan S."/>
        </authorList>
    </citation>
    <scope>NUCLEOTIDE SEQUENCE [LARGE SCALE GENOMIC DNA]</scope>
    <source>
        <strain evidence="1 2">G184AR</strain>
    </source>
</reference>
<protein>
    <submittedName>
        <fullName evidence="1">Uncharacterized protein</fullName>
    </submittedName>
</protein>
<gene>
    <name evidence="1" type="ORF">I7I52_02413</name>
</gene>
<dbReference type="AlphaFoldDB" id="A0A8H7ZAH8"/>
<evidence type="ECO:0000313" key="1">
    <source>
        <dbReference type="EMBL" id="KAG5304168.1"/>
    </source>
</evidence>
<accession>A0A8H7ZAH8</accession>